<protein>
    <submittedName>
        <fullName evidence="2">Uncharacterized protein</fullName>
    </submittedName>
</protein>
<feature type="compositionally biased region" description="Basic and acidic residues" evidence="1">
    <location>
        <begin position="86"/>
        <end position="95"/>
    </location>
</feature>
<dbReference type="EMBL" id="JACSPN010000035">
    <property type="protein sequence ID" value="MBE7702167.1"/>
    <property type="molecule type" value="Genomic_DNA"/>
</dbReference>
<keyword evidence="3" id="KW-1185">Reference proteome</keyword>
<reference evidence="2 3" key="1">
    <citation type="submission" date="2020-08" db="EMBL/GenBank/DDBJ databases">
        <title>A Genomic Blueprint of the Chicken Gut Microbiome.</title>
        <authorList>
            <person name="Gilroy R."/>
            <person name="Ravi A."/>
            <person name="Getino M."/>
            <person name="Pursley I."/>
            <person name="Horton D.L."/>
            <person name="Alikhan N.-F."/>
            <person name="Baker D."/>
            <person name="Gharbi K."/>
            <person name="Hall N."/>
            <person name="Watson M."/>
            <person name="Adriaenssens E.M."/>
            <person name="Foster-Nyarko E."/>
            <person name="Jarju S."/>
            <person name="Secka A."/>
            <person name="Antonio M."/>
            <person name="Oren A."/>
            <person name="Chaudhuri R."/>
            <person name="La Ragione R.M."/>
            <person name="Hildebrand F."/>
            <person name="Pallen M.J."/>
        </authorList>
    </citation>
    <scope>NUCLEOTIDE SEQUENCE [LARGE SCALE GENOMIC DNA]</scope>
    <source>
        <strain evidence="2 3">Sa1BUA8</strain>
    </source>
</reference>
<name>A0A9D5UJR0_9CELL</name>
<feature type="compositionally biased region" description="Low complexity" evidence="1">
    <location>
        <begin position="55"/>
        <end position="79"/>
    </location>
</feature>
<sequence length="205" mass="21559">MWHVIAPIVRWPLHSPWRLASVIGVFLVLVVVAGEVNGNDTAPAAAEPVPAVTETAGTGAAASAASPDGWPSSSPLGPWSEDEEAVHDSGNHDAYETDPAETNPSVAAAEAAAEFVAAWARPDLGVESWRAGVRPLVTDRLYDRLQDTEPANTPDVTVAGEPLDVAINAEAGVFDVPTTGTHVRVFVELDADKDVWLVNDVQPTT</sequence>
<evidence type="ECO:0000313" key="3">
    <source>
        <dbReference type="Proteomes" id="UP000822993"/>
    </source>
</evidence>
<dbReference type="Proteomes" id="UP000822993">
    <property type="component" value="Unassembled WGS sequence"/>
</dbReference>
<dbReference type="AlphaFoldDB" id="A0A9D5UJR0"/>
<dbReference type="RefSeq" id="WP_193721374.1">
    <property type="nucleotide sequence ID" value="NZ_JACSPN010000035.1"/>
</dbReference>
<evidence type="ECO:0000313" key="2">
    <source>
        <dbReference type="EMBL" id="MBE7702167.1"/>
    </source>
</evidence>
<evidence type="ECO:0000256" key="1">
    <source>
        <dbReference type="SAM" id="MobiDB-lite"/>
    </source>
</evidence>
<accession>A0A9D5UJR0</accession>
<feature type="region of interest" description="Disordered" evidence="1">
    <location>
        <begin position="55"/>
        <end position="107"/>
    </location>
</feature>
<proteinExistence type="predicted"/>
<comment type="caution">
    <text evidence="2">The sequence shown here is derived from an EMBL/GenBank/DDBJ whole genome shotgun (WGS) entry which is preliminary data.</text>
</comment>
<organism evidence="2 3">
    <name type="scientific">Oerskovia douganii</name>
    <dbReference type="NCBI Taxonomy" id="2762210"/>
    <lineage>
        <taxon>Bacteria</taxon>
        <taxon>Bacillati</taxon>
        <taxon>Actinomycetota</taxon>
        <taxon>Actinomycetes</taxon>
        <taxon>Micrococcales</taxon>
        <taxon>Cellulomonadaceae</taxon>
        <taxon>Oerskovia</taxon>
    </lineage>
</organism>
<gene>
    <name evidence="2" type="ORF">H9623_17900</name>
</gene>